<keyword evidence="1" id="KW-1133">Transmembrane helix</keyword>
<reference evidence="2" key="1">
    <citation type="submission" date="2018-05" db="EMBL/GenBank/DDBJ databases">
        <authorList>
            <person name="Lanie J.A."/>
            <person name="Ng W.-L."/>
            <person name="Kazmierczak K.M."/>
            <person name="Andrzejewski T.M."/>
            <person name="Davidsen T.M."/>
            <person name="Wayne K.J."/>
            <person name="Tettelin H."/>
            <person name="Glass J.I."/>
            <person name="Rusch D."/>
            <person name="Podicherti R."/>
            <person name="Tsui H.-C.T."/>
            <person name="Winkler M.E."/>
        </authorList>
    </citation>
    <scope>NUCLEOTIDE SEQUENCE</scope>
</reference>
<protein>
    <submittedName>
        <fullName evidence="2">Uncharacterized protein</fullName>
    </submittedName>
</protein>
<feature type="transmembrane region" description="Helical" evidence="1">
    <location>
        <begin position="28"/>
        <end position="48"/>
    </location>
</feature>
<evidence type="ECO:0000256" key="1">
    <source>
        <dbReference type="SAM" id="Phobius"/>
    </source>
</evidence>
<keyword evidence="1" id="KW-0472">Membrane</keyword>
<proteinExistence type="predicted"/>
<organism evidence="2">
    <name type="scientific">marine metagenome</name>
    <dbReference type="NCBI Taxonomy" id="408172"/>
    <lineage>
        <taxon>unclassified sequences</taxon>
        <taxon>metagenomes</taxon>
        <taxon>ecological metagenomes</taxon>
    </lineage>
</organism>
<evidence type="ECO:0000313" key="2">
    <source>
        <dbReference type="EMBL" id="SVD63136.1"/>
    </source>
</evidence>
<accession>A0A382WW45</accession>
<sequence length="63" mass="7192">MRTIINDYNFKKTFLIILVSFWGDINKGIMVASSLYTGIIMVILITVLPKFKQLVSFGQSCFL</sequence>
<name>A0A382WW45_9ZZZZ</name>
<dbReference type="AlphaFoldDB" id="A0A382WW45"/>
<keyword evidence="1" id="KW-0812">Transmembrane</keyword>
<gene>
    <name evidence="2" type="ORF">METZ01_LOCUS415990</name>
</gene>
<dbReference type="EMBL" id="UINC01163045">
    <property type="protein sequence ID" value="SVD63136.1"/>
    <property type="molecule type" value="Genomic_DNA"/>
</dbReference>